<dbReference type="PANTHER" id="PTHR43861:SF1">
    <property type="entry name" value="TRANS-ACONITATE 2-METHYLTRANSFERASE"/>
    <property type="match status" value="1"/>
</dbReference>
<dbReference type="Proteomes" id="UP000658127">
    <property type="component" value="Unassembled WGS sequence"/>
</dbReference>
<keyword evidence="1 4" id="KW-0489">Methyltransferase</keyword>
<keyword evidence="5" id="KW-1185">Reference proteome</keyword>
<keyword evidence="2" id="KW-0808">Transferase</keyword>
<proteinExistence type="predicted"/>
<dbReference type="Gene3D" id="3.40.50.150">
    <property type="entry name" value="Vaccinia Virus protein VP39"/>
    <property type="match status" value="1"/>
</dbReference>
<evidence type="ECO:0000256" key="2">
    <source>
        <dbReference type="ARBA" id="ARBA00022679"/>
    </source>
</evidence>
<name>A0ABQ2KBP8_9NOCA</name>
<evidence type="ECO:0000259" key="3">
    <source>
        <dbReference type="Pfam" id="PF13649"/>
    </source>
</evidence>
<comment type="caution">
    <text evidence="4">The sequence shown here is derived from an EMBL/GenBank/DDBJ whole genome shotgun (WGS) entry which is preliminary data.</text>
</comment>
<dbReference type="PANTHER" id="PTHR43861">
    <property type="entry name" value="TRANS-ACONITATE 2-METHYLTRANSFERASE-RELATED"/>
    <property type="match status" value="1"/>
</dbReference>
<dbReference type="SUPFAM" id="SSF53335">
    <property type="entry name" value="S-adenosyl-L-methionine-dependent methyltransferases"/>
    <property type="match status" value="1"/>
</dbReference>
<dbReference type="Pfam" id="PF13649">
    <property type="entry name" value="Methyltransf_25"/>
    <property type="match status" value="1"/>
</dbReference>
<accession>A0ABQ2KBP8</accession>
<evidence type="ECO:0000313" key="5">
    <source>
        <dbReference type="Proteomes" id="UP000658127"/>
    </source>
</evidence>
<dbReference type="RefSeq" id="WP_189026280.1">
    <property type="nucleotide sequence ID" value="NZ_BMNE01000002.1"/>
</dbReference>
<evidence type="ECO:0000313" key="4">
    <source>
        <dbReference type="EMBL" id="GGN75421.1"/>
    </source>
</evidence>
<dbReference type="CDD" id="cd02440">
    <property type="entry name" value="AdoMet_MTases"/>
    <property type="match status" value="1"/>
</dbReference>
<dbReference type="GO" id="GO:0032259">
    <property type="term" value="P:methylation"/>
    <property type="evidence" value="ECO:0007669"/>
    <property type="project" value="UniProtKB-KW"/>
</dbReference>
<reference evidence="5" key="1">
    <citation type="journal article" date="2019" name="Int. J. Syst. Evol. Microbiol.">
        <title>The Global Catalogue of Microorganisms (GCM) 10K type strain sequencing project: providing services to taxonomists for standard genome sequencing and annotation.</title>
        <authorList>
            <consortium name="The Broad Institute Genomics Platform"/>
            <consortium name="The Broad Institute Genome Sequencing Center for Infectious Disease"/>
            <person name="Wu L."/>
            <person name="Ma J."/>
        </authorList>
    </citation>
    <scope>NUCLEOTIDE SEQUENCE [LARGE SCALE GENOMIC DNA]</scope>
    <source>
        <strain evidence="5">CGMCC 4.7329</strain>
    </source>
</reference>
<gene>
    <name evidence="4" type="ORF">GCM10011610_19730</name>
</gene>
<protein>
    <submittedName>
        <fullName evidence="4">Methyltransferase</fullName>
    </submittedName>
</protein>
<feature type="domain" description="Methyltransferase" evidence="3">
    <location>
        <begin position="46"/>
        <end position="135"/>
    </location>
</feature>
<dbReference type="GO" id="GO:0008168">
    <property type="term" value="F:methyltransferase activity"/>
    <property type="evidence" value="ECO:0007669"/>
    <property type="project" value="UniProtKB-KW"/>
</dbReference>
<sequence length="202" mass="22073">MSDATVRTAYSAINELYIDLFGSPTDLAPDDTAFVLRHLADAEGPVLDLGCGPGHFTHVLHEAGLAATGIDLVPEFVAHARSRYPDVPFRVDSLRAVDAPTATIGGVLAWFSLIHFAPAELPDILAEFSRILAPGARLVIGFFDSTEHVEMFPHKVTSAYRWPVDDMSELLRSAGFTELERQQRPRVGEVRPHAMLAASRGR</sequence>
<organism evidence="4 5">
    <name type="scientific">Nocardia rhizosphaerihabitans</name>
    <dbReference type="NCBI Taxonomy" id="1691570"/>
    <lineage>
        <taxon>Bacteria</taxon>
        <taxon>Bacillati</taxon>
        <taxon>Actinomycetota</taxon>
        <taxon>Actinomycetes</taxon>
        <taxon>Mycobacteriales</taxon>
        <taxon>Nocardiaceae</taxon>
        <taxon>Nocardia</taxon>
    </lineage>
</organism>
<dbReference type="EMBL" id="BMNE01000002">
    <property type="protein sequence ID" value="GGN75421.1"/>
    <property type="molecule type" value="Genomic_DNA"/>
</dbReference>
<dbReference type="InterPro" id="IPR041698">
    <property type="entry name" value="Methyltransf_25"/>
</dbReference>
<evidence type="ECO:0000256" key="1">
    <source>
        <dbReference type="ARBA" id="ARBA00022603"/>
    </source>
</evidence>
<dbReference type="InterPro" id="IPR029063">
    <property type="entry name" value="SAM-dependent_MTases_sf"/>
</dbReference>